<evidence type="ECO:0000313" key="1">
    <source>
        <dbReference type="EMBL" id="KAI3777914.1"/>
    </source>
</evidence>
<gene>
    <name evidence="1" type="ORF">L1987_47717</name>
</gene>
<protein>
    <submittedName>
        <fullName evidence="1">Uncharacterized protein</fullName>
    </submittedName>
</protein>
<sequence>MEISLFFFSISDLGSTVVHKLSCLYMVMCSSAEVSETFKSHVNLPIDLISEQVKGVSLGGRKPLVSNVAPPVQVATKPHDPVTSPNSSAIGVYSSSDPGHVPSRASRPPANVGAIKREVGPVGVCRHVQSENSAKLASMHATSVSSTKDQFRSFPAMSKTDQSSQANVAESVPSVSSGRSFSNQHSSRPHQQFATHQKSMKL</sequence>
<reference evidence="2" key="1">
    <citation type="journal article" date="2022" name="Mol. Ecol. Resour.">
        <title>The genomes of chicory, endive, great burdock and yacon provide insights into Asteraceae palaeo-polyploidization history and plant inulin production.</title>
        <authorList>
            <person name="Fan W."/>
            <person name="Wang S."/>
            <person name="Wang H."/>
            <person name="Wang A."/>
            <person name="Jiang F."/>
            <person name="Liu H."/>
            <person name="Zhao H."/>
            <person name="Xu D."/>
            <person name="Zhang Y."/>
        </authorList>
    </citation>
    <scope>NUCLEOTIDE SEQUENCE [LARGE SCALE GENOMIC DNA]</scope>
    <source>
        <strain evidence="2">cv. Yunnan</strain>
    </source>
</reference>
<evidence type="ECO:0000313" key="2">
    <source>
        <dbReference type="Proteomes" id="UP001056120"/>
    </source>
</evidence>
<proteinExistence type="predicted"/>
<name>A0ACB9G2Z7_9ASTR</name>
<accession>A0ACB9G2Z7</accession>
<dbReference type="Proteomes" id="UP001056120">
    <property type="component" value="Linkage Group LG15"/>
</dbReference>
<organism evidence="1 2">
    <name type="scientific">Smallanthus sonchifolius</name>
    <dbReference type="NCBI Taxonomy" id="185202"/>
    <lineage>
        <taxon>Eukaryota</taxon>
        <taxon>Viridiplantae</taxon>
        <taxon>Streptophyta</taxon>
        <taxon>Embryophyta</taxon>
        <taxon>Tracheophyta</taxon>
        <taxon>Spermatophyta</taxon>
        <taxon>Magnoliopsida</taxon>
        <taxon>eudicotyledons</taxon>
        <taxon>Gunneridae</taxon>
        <taxon>Pentapetalae</taxon>
        <taxon>asterids</taxon>
        <taxon>campanulids</taxon>
        <taxon>Asterales</taxon>
        <taxon>Asteraceae</taxon>
        <taxon>Asteroideae</taxon>
        <taxon>Heliantheae alliance</taxon>
        <taxon>Millerieae</taxon>
        <taxon>Smallanthus</taxon>
    </lineage>
</organism>
<reference evidence="1 2" key="2">
    <citation type="journal article" date="2022" name="Mol. Ecol. Resour.">
        <title>The genomes of chicory, endive, great burdock and yacon provide insights into Asteraceae paleo-polyploidization history and plant inulin production.</title>
        <authorList>
            <person name="Fan W."/>
            <person name="Wang S."/>
            <person name="Wang H."/>
            <person name="Wang A."/>
            <person name="Jiang F."/>
            <person name="Liu H."/>
            <person name="Zhao H."/>
            <person name="Xu D."/>
            <person name="Zhang Y."/>
        </authorList>
    </citation>
    <scope>NUCLEOTIDE SEQUENCE [LARGE SCALE GENOMIC DNA]</scope>
    <source>
        <strain evidence="2">cv. Yunnan</strain>
        <tissue evidence="1">Leaves</tissue>
    </source>
</reference>
<comment type="caution">
    <text evidence="1">The sequence shown here is derived from an EMBL/GenBank/DDBJ whole genome shotgun (WGS) entry which is preliminary data.</text>
</comment>
<keyword evidence="2" id="KW-1185">Reference proteome</keyword>
<dbReference type="EMBL" id="CM042032">
    <property type="protein sequence ID" value="KAI3777914.1"/>
    <property type="molecule type" value="Genomic_DNA"/>
</dbReference>